<evidence type="ECO:0000313" key="4">
    <source>
        <dbReference type="EMBL" id="KAF2152868.1"/>
    </source>
</evidence>
<dbReference type="InterPro" id="IPR005945">
    <property type="entry name" value="Pro_imino_pep"/>
</dbReference>
<dbReference type="InterPro" id="IPR029058">
    <property type="entry name" value="AB_hydrolase_fold"/>
</dbReference>
<proteinExistence type="inferred from homology"/>
<dbReference type="PANTHER" id="PTHR43194:SF2">
    <property type="entry name" value="PEROXISOMAL MEMBRANE PROTEIN LPX1"/>
    <property type="match status" value="1"/>
</dbReference>
<name>A0A9P4J5N0_9PEZI</name>
<dbReference type="Pfam" id="PF00561">
    <property type="entry name" value="Abhydrolase_1"/>
    <property type="match status" value="1"/>
</dbReference>
<evidence type="ECO:0000256" key="2">
    <source>
        <dbReference type="ARBA" id="ARBA00022801"/>
    </source>
</evidence>
<dbReference type="InterPro" id="IPR000073">
    <property type="entry name" value="AB_hydrolase_1"/>
</dbReference>
<dbReference type="AlphaFoldDB" id="A0A9P4J5N0"/>
<dbReference type="Proteomes" id="UP000799439">
    <property type="component" value="Unassembled WGS sequence"/>
</dbReference>
<sequence length="314" mass="34769">MSQIGFKEGRAELEVSAIDRPCSTYYKIFGDLTKGTPVVCLHGGPGAGHDYLEAFAELWPRYGIPVVMYDQIGCGLSTHLPETAGNRAFWQEDLFIDELSNLVDHLRLRDCGFHILAHSFGGSIAPAFAAGPQSKGLQRLVLASATPSHKLIIQSFANMKALFPANLQQALTEAVEIRDFDNPAYKAADEYFFKNFLCRMKSPPPEMMASYAKLIDFTPITETMVGASAWIHDGSMVGWDLTSRLSQISAPTLLYNAEFDTSARDITQAPFFERIPRVRWVTISDGGHMAHLESKELQDKVLKLVGEFLTAKTS</sequence>
<comment type="similarity">
    <text evidence="1">Belongs to the peptidase S33 family.</text>
</comment>
<feature type="domain" description="AB hydrolase-1" evidence="3">
    <location>
        <begin position="37"/>
        <end position="293"/>
    </location>
</feature>
<evidence type="ECO:0000259" key="3">
    <source>
        <dbReference type="Pfam" id="PF00561"/>
    </source>
</evidence>
<dbReference type="PIRSF" id="PIRSF005539">
    <property type="entry name" value="Pept_S33_TRI_F1"/>
    <property type="match status" value="1"/>
</dbReference>
<evidence type="ECO:0000256" key="1">
    <source>
        <dbReference type="ARBA" id="ARBA00010088"/>
    </source>
</evidence>
<accession>A0A9P4J5N0</accession>
<dbReference type="SUPFAM" id="SSF53474">
    <property type="entry name" value="alpha/beta-Hydrolases"/>
    <property type="match status" value="1"/>
</dbReference>
<protein>
    <submittedName>
        <fullName evidence="4">Proline-specific peptidase</fullName>
    </submittedName>
</protein>
<dbReference type="InterPro" id="IPR050228">
    <property type="entry name" value="Carboxylesterase_BioH"/>
</dbReference>
<reference evidence="4" key="1">
    <citation type="journal article" date="2020" name="Stud. Mycol.">
        <title>101 Dothideomycetes genomes: a test case for predicting lifestyles and emergence of pathogens.</title>
        <authorList>
            <person name="Haridas S."/>
            <person name="Albert R."/>
            <person name="Binder M."/>
            <person name="Bloem J."/>
            <person name="Labutti K."/>
            <person name="Salamov A."/>
            <person name="Andreopoulos B."/>
            <person name="Baker S."/>
            <person name="Barry K."/>
            <person name="Bills G."/>
            <person name="Bluhm B."/>
            <person name="Cannon C."/>
            <person name="Castanera R."/>
            <person name="Culley D."/>
            <person name="Daum C."/>
            <person name="Ezra D."/>
            <person name="Gonzalez J."/>
            <person name="Henrissat B."/>
            <person name="Kuo A."/>
            <person name="Liang C."/>
            <person name="Lipzen A."/>
            <person name="Lutzoni F."/>
            <person name="Magnuson J."/>
            <person name="Mondo S."/>
            <person name="Nolan M."/>
            <person name="Ohm R."/>
            <person name="Pangilinan J."/>
            <person name="Park H.-J."/>
            <person name="Ramirez L."/>
            <person name="Alfaro M."/>
            <person name="Sun H."/>
            <person name="Tritt A."/>
            <person name="Yoshinaga Y."/>
            <person name="Zwiers L.-H."/>
            <person name="Turgeon B."/>
            <person name="Goodwin S."/>
            <person name="Spatafora J."/>
            <person name="Crous P."/>
            <person name="Grigoriev I."/>
        </authorList>
    </citation>
    <scope>NUCLEOTIDE SEQUENCE</scope>
    <source>
        <strain evidence="4">CBS 260.36</strain>
    </source>
</reference>
<gene>
    <name evidence="4" type="ORF">K461DRAFT_225503</name>
</gene>
<keyword evidence="5" id="KW-1185">Reference proteome</keyword>
<dbReference type="PRINTS" id="PR00793">
    <property type="entry name" value="PROAMNOPTASE"/>
</dbReference>
<dbReference type="GO" id="GO:0008233">
    <property type="term" value="F:peptidase activity"/>
    <property type="evidence" value="ECO:0007669"/>
    <property type="project" value="InterPro"/>
</dbReference>
<dbReference type="NCBIfam" id="TIGR01250">
    <property type="entry name" value="pro_imino_pep_2"/>
    <property type="match status" value="1"/>
</dbReference>
<evidence type="ECO:0000313" key="5">
    <source>
        <dbReference type="Proteomes" id="UP000799439"/>
    </source>
</evidence>
<organism evidence="4 5">
    <name type="scientific">Myriangium duriaei CBS 260.36</name>
    <dbReference type="NCBI Taxonomy" id="1168546"/>
    <lineage>
        <taxon>Eukaryota</taxon>
        <taxon>Fungi</taxon>
        <taxon>Dikarya</taxon>
        <taxon>Ascomycota</taxon>
        <taxon>Pezizomycotina</taxon>
        <taxon>Dothideomycetes</taxon>
        <taxon>Dothideomycetidae</taxon>
        <taxon>Myriangiales</taxon>
        <taxon>Myriangiaceae</taxon>
        <taxon>Myriangium</taxon>
    </lineage>
</organism>
<dbReference type="Gene3D" id="3.40.50.1820">
    <property type="entry name" value="alpha/beta hydrolase"/>
    <property type="match status" value="1"/>
</dbReference>
<comment type="caution">
    <text evidence="4">The sequence shown here is derived from an EMBL/GenBank/DDBJ whole genome shotgun (WGS) entry which is preliminary data.</text>
</comment>
<keyword evidence="2" id="KW-0378">Hydrolase</keyword>
<dbReference type="EMBL" id="ML996085">
    <property type="protein sequence ID" value="KAF2152868.1"/>
    <property type="molecule type" value="Genomic_DNA"/>
</dbReference>
<dbReference type="GO" id="GO:0006508">
    <property type="term" value="P:proteolysis"/>
    <property type="evidence" value="ECO:0007669"/>
    <property type="project" value="InterPro"/>
</dbReference>
<dbReference type="InterPro" id="IPR002410">
    <property type="entry name" value="Peptidase_S33"/>
</dbReference>
<dbReference type="OrthoDB" id="190201at2759"/>
<dbReference type="PANTHER" id="PTHR43194">
    <property type="entry name" value="HYDROLASE ALPHA/BETA FOLD FAMILY"/>
    <property type="match status" value="1"/>
</dbReference>